<dbReference type="EMBL" id="AMRV01000001">
    <property type="protein sequence ID" value="EMD84627.1"/>
    <property type="molecule type" value="Genomic_DNA"/>
</dbReference>
<dbReference type="GO" id="GO:0015074">
    <property type="term" value="P:DNA integration"/>
    <property type="evidence" value="ECO:0007669"/>
    <property type="project" value="InterPro"/>
</dbReference>
<dbReference type="Pfam" id="PF20172">
    <property type="entry name" value="DUF6538"/>
    <property type="match status" value="1"/>
</dbReference>
<dbReference type="GO" id="GO:0006310">
    <property type="term" value="P:DNA recombination"/>
    <property type="evidence" value="ECO:0007669"/>
    <property type="project" value="UniProtKB-KW"/>
</dbReference>
<dbReference type="CDD" id="cd01184">
    <property type="entry name" value="INT_C_like_1"/>
    <property type="match status" value="1"/>
</dbReference>
<gene>
    <name evidence="4" type="ORF">C725_0557</name>
</gene>
<protein>
    <submittedName>
        <fullName evidence="4">Integrase</fullName>
    </submittedName>
</protein>
<feature type="domain" description="DUF6538" evidence="3">
    <location>
        <begin position="14"/>
        <end position="67"/>
    </location>
</feature>
<dbReference type="InterPro" id="IPR013762">
    <property type="entry name" value="Integrase-like_cat_sf"/>
</dbReference>
<evidence type="ECO:0000256" key="2">
    <source>
        <dbReference type="ARBA" id="ARBA00023172"/>
    </source>
</evidence>
<dbReference type="AlphaFoldDB" id="M2U9I9"/>
<proteinExistence type="predicted"/>
<keyword evidence="2" id="KW-0233">DNA recombination</keyword>
<sequence length="642" mass="71671">MSSRPISPMKRPNSENLWFRMIVPPDLRQAVGKREIRESLHTPKMSEARLLCSTKQLEWNERFAKLREQNAVTAAAEGVQIVDRLLDARIAEHGIFHAVAYELELIAQAECAHLDAAELIKPGQAAINLCRAYATYADPQVSGVISARQRVLHRDVMSASLAGTEAASRAHTAGFWQVTSTFLQDAFEAAGLPLDEADPRVYVAADHFLSRLLSYRLPQLDMAAIAHPIPTELRPAPCTASKGNVHMPDPEISHAAQGAKAASLDRGDKDLRRVVMGEHAEARTLLQVFSAWAASRQPEDSKLVDEWNTTINRFVELHDDLEVTQISKDHVTLFREAMKGLPSRPKAAVRCLPLRDQIEIARRDELPTLSGPTIAKHMSGLRSVLDHAVETLGLMDRNVAKDVKVTGSKSAIDARLAHTPEDLRVIFSSPMMTDSTDRLRTTDFWLVMMAPLMGIRIEEAGKLRPGNVKIDRGITYISIERDTLRKRRENHAKGEVAKRAKTKAGYRDIPVHWILIEAGFLEYVERKRAAGSEWLFDDLTANKHGDRTKAASQRIIRRLRALGITDSEKDFHSFRHDMKRAARGTGMKEEIADLLAGHAPDSVGRKYGAGAELTVLKEAVNMIDYELIEWDPVIKAARKRMA</sequence>
<dbReference type="GO" id="GO:0003677">
    <property type="term" value="F:DNA binding"/>
    <property type="evidence" value="ECO:0007669"/>
    <property type="project" value="UniProtKB-KW"/>
</dbReference>
<comment type="caution">
    <text evidence="4">The sequence shown here is derived from an EMBL/GenBank/DDBJ whole genome shotgun (WGS) entry which is preliminary data.</text>
</comment>
<dbReference type="RefSeq" id="WP_008600009.1">
    <property type="nucleotide sequence ID" value="NZ_AMRV01000001.1"/>
</dbReference>
<reference evidence="4 5" key="1">
    <citation type="journal article" date="2013" name="Genome Announc.">
        <title>Draft Genome Sequence of Strain JLT2015T, Belonging to the Family Sphingomonadaceae of the Alphaproteobacteria.</title>
        <authorList>
            <person name="Tang K."/>
            <person name="Liu K."/>
            <person name="Li S."/>
            <person name="Jiao N."/>
        </authorList>
    </citation>
    <scope>NUCLEOTIDE SEQUENCE [LARGE SCALE GENOMIC DNA]</scope>
    <source>
        <strain evidence="4 5">JLT2015</strain>
    </source>
</reference>
<keyword evidence="5" id="KW-1185">Reference proteome</keyword>
<dbReference type="InterPro" id="IPR010998">
    <property type="entry name" value="Integrase_recombinase_N"/>
</dbReference>
<name>M2U9I9_9SPHN</name>
<dbReference type="OrthoDB" id="9784724at2"/>
<evidence type="ECO:0000313" key="5">
    <source>
        <dbReference type="Proteomes" id="UP000011717"/>
    </source>
</evidence>
<dbReference type="InterPro" id="IPR011010">
    <property type="entry name" value="DNA_brk_join_enz"/>
</dbReference>
<keyword evidence="1" id="KW-0238">DNA-binding</keyword>
<accession>M2U9I9</accession>
<dbReference type="Gene3D" id="1.10.443.10">
    <property type="entry name" value="Intergrase catalytic core"/>
    <property type="match status" value="1"/>
</dbReference>
<evidence type="ECO:0000313" key="4">
    <source>
        <dbReference type="EMBL" id="EMD84627.1"/>
    </source>
</evidence>
<dbReference type="Proteomes" id="UP000011717">
    <property type="component" value="Unassembled WGS sequence"/>
</dbReference>
<dbReference type="SUPFAM" id="SSF56349">
    <property type="entry name" value="DNA breaking-rejoining enzymes"/>
    <property type="match status" value="1"/>
</dbReference>
<evidence type="ECO:0000256" key="1">
    <source>
        <dbReference type="ARBA" id="ARBA00023125"/>
    </source>
</evidence>
<dbReference type="InterPro" id="IPR046668">
    <property type="entry name" value="DUF6538"/>
</dbReference>
<evidence type="ECO:0000259" key="3">
    <source>
        <dbReference type="Pfam" id="PF20172"/>
    </source>
</evidence>
<organism evidence="4 5">
    <name type="scientific">Pacificimonas flava</name>
    <dbReference type="NCBI Taxonomy" id="1234595"/>
    <lineage>
        <taxon>Bacteria</taxon>
        <taxon>Pseudomonadati</taxon>
        <taxon>Pseudomonadota</taxon>
        <taxon>Alphaproteobacteria</taxon>
        <taxon>Sphingomonadales</taxon>
        <taxon>Sphingosinicellaceae</taxon>
        <taxon>Pacificimonas</taxon>
    </lineage>
</organism>
<dbReference type="Gene3D" id="1.10.150.130">
    <property type="match status" value="1"/>
</dbReference>